<sequence>MGEQALNVRALADRLAEICASYPTARPQMVADVVRAVIDTIGGELSAHETELLREVEDLGRTIAHAKEEIAALRSSTPAEGVVSTASEELDAVVAHTADATNAILEACERLDAVASGPGAPDAAVVQDATMRIYEACSFQDITGQRITKVVATLKLVETKVNRIIETFGPMRWDEVITGMVPESQRKDAHLLNGPQLPTAAMAQSDIDALLADF</sequence>
<feature type="coiled-coil region" evidence="1">
    <location>
        <begin position="49"/>
        <end position="76"/>
    </location>
</feature>
<dbReference type="SUPFAM" id="SSF75708">
    <property type="entry name" value="Chemotaxis phosphatase CheZ"/>
    <property type="match status" value="1"/>
</dbReference>
<evidence type="ECO:0000256" key="1">
    <source>
        <dbReference type="SAM" id="Coils"/>
    </source>
</evidence>
<dbReference type="InterPro" id="IPR007439">
    <property type="entry name" value="Chemotax_Pase_CheZ"/>
</dbReference>
<organism evidence="2 3">
    <name type="scientific">Rhizosaccharibacter radicis</name>
    <dbReference type="NCBI Taxonomy" id="2782605"/>
    <lineage>
        <taxon>Bacteria</taxon>
        <taxon>Pseudomonadati</taxon>
        <taxon>Pseudomonadota</taxon>
        <taxon>Alphaproteobacteria</taxon>
        <taxon>Acetobacterales</taxon>
        <taxon>Acetobacteraceae</taxon>
        <taxon>Rhizosaccharibacter</taxon>
    </lineage>
</organism>
<proteinExistence type="predicted"/>
<dbReference type="Pfam" id="PF04344">
    <property type="entry name" value="CheZ"/>
    <property type="match status" value="1"/>
</dbReference>
<dbReference type="RefSeq" id="WP_422919466.1">
    <property type="nucleotide sequence ID" value="NZ_JAMZEJ010000004.1"/>
</dbReference>
<keyword evidence="3" id="KW-1185">Reference proteome</keyword>
<gene>
    <name evidence="2" type="ORF">NFI88_07710</name>
</gene>
<comment type="caution">
    <text evidence="2">The sequence shown here is derived from an EMBL/GenBank/DDBJ whole genome shotgun (WGS) entry which is preliminary data.</text>
</comment>
<dbReference type="Proteomes" id="UP001524547">
    <property type="component" value="Unassembled WGS sequence"/>
</dbReference>
<evidence type="ECO:0000313" key="2">
    <source>
        <dbReference type="EMBL" id="MCQ8240725.1"/>
    </source>
</evidence>
<dbReference type="EMBL" id="JAMZEJ010000004">
    <property type="protein sequence ID" value="MCQ8240725.1"/>
    <property type="molecule type" value="Genomic_DNA"/>
</dbReference>
<protein>
    <submittedName>
        <fullName evidence="2">Protein phosphatase CheZ</fullName>
    </submittedName>
</protein>
<reference evidence="2 3" key="1">
    <citation type="submission" date="2022-06" db="EMBL/GenBank/DDBJ databases">
        <title>Rhizosaccharibacter gen. nov. sp. nov. KSS12, endophytic bacteria isolated from sugarcane.</title>
        <authorList>
            <person name="Pitiwittayakul N."/>
        </authorList>
    </citation>
    <scope>NUCLEOTIDE SEQUENCE [LARGE SCALE GENOMIC DNA]</scope>
    <source>
        <strain evidence="2 3">KSS12</strain>
    </source>
</reference>
<accession>A0ABT1VX10</accession>
<name>A0ABT1VX10_9PROT</name>
<keyword evidence="1" id="KW-0175">Coiled coil</keyword>
<evidence type="ECO:0000313" key="3">
    <source>
        <dbReference type="Proteomes" id="UP001524547"/>
    </source>
</evidence>
<dbReference type="Gene3D" id="1.10.287.500">
    <property type="entry name" value="Helix hairpin bin"/>
    <property type="match status" value="1"/>
</dbReference>